<proteinExistence type="inferred from homology"/>
<keyword evidence="5" id="KW-0949">S-adenosyl-L-methionine</keyword>
<evidence type="ECO:0000256" key="5">
    <source>
        <dbReference type="ARBA" id="ARBA00022691"/>
    </source>
</evidence>
<reference evidence="11" key="2">
    <citation type="journal article" date="2022" name="Microb. Genom.">
        <title>A chromosome-scale genome assembly of the tomato pathogen Cladosporium fulvum reveals a compartmentalized genome architecture and the presence of a dispensable chromosome.</title>
        <authorList>
            <person name="Zaccaron A.Z."/>
            <person name="Chen L.H."/>
            <person name="Samaras A."/>
            <person name="Stergiopoulos I."/>
        </authorList>
    </citation>
    <scope>NUCLEOTIDE SEQUENCE</scope>
    <source>
        <strain evidence="11">Race5_Kim</strain>
    </source>
</reference>
<keyword evidence="6" id="KW-0819">tRNA processing</keyword>
<feature type="compositionally biased region" description="Basic and acidic residues" evidence="9">
    <location>
        <begin position="257"/>
        <end position="277"/>
    </location>
</feature>
<evidence type="ECO:0000256" key="9">
    <source>
        <dbReference type="SAM" id="MobiDB-lite"/>
    </source>
</evidence>
<accession>A0A9Q8P406</accession>
<dbReference type="AlphaFoldDB" id="A0A9Q8P406"/>
<name>A0A9Q8P406_PASFU</name>
<dbReference type="GeneID" id="71981569"/>
<dbReference type="InterPro" id="IPR036602">
    <property type="entry name" value="tRNA_yW-synthesising-like_sf"/>
</dbReference>
<dbReference type="Gene3D" id="3.30.1960.10">
    <property type="entry name" value="tRNA wybutosine-synthesizing-like"/>
    <property type="match status" value="1"/>
</dbReference>
<dbReference type="KEGG" id="ffu:CLAFUR5_01691"/>
<reference evidence="11" key="1">
    <citation type="submission" date="2021-12" db="EMBL/GenBank/DDBJ databases">
        <authorList>
            <person name="Zaccaron A."/>
            <person name="Stergiopoulos I."/>
        </authorList>
    </citation>
    <scope>NUCLEOTIDE SEQUENCE</scope>
    <source>
        <strain evidence="11">Race5_Kim</strain>
    </source>
</reference>
<feature type="region of interest" description="Disordered" evidence="9">
    <location>
        <begin position="244"/>
        <end position="277"/>
    </location>
</feature>
<evidence type="ECO:0000313" key="12">
    <source>
        <dbReference type="Proteomes" id="UP000756132"/>
    </source>
</evidence>
<dbReference type="RefSeq" id="XP_047756936.1">
    <property type="nucleotide sequence ID" value="XM_047900839.1"/>
</dbReference>
<keyword evidence="4" id="KW-0808">Transferase</keyword>
<feature type="domain" description="tRNA wybutosine-synthesizing protein" evidence="10">
    <location>
        <begin position="10"/>
        <end position="241"/>
    </location>
</feature>
<protein>
    <recommendedName>
        <fullName evidence="2">tRNA(Phe) 7-[(3-amino-3-carboxypropyl)-4-demethylwyosine(37)-N(4)]-methyltransferase</fullName>
        <ecNumber evidence="2">2.1.1.282</ecNumber>
    </recommendedName>
    <alternativeName>
        <fullName evidence="7">tRNA(Phe) 7-((3-amino-3-carboxypropyl)-4-demethylwyosine(37)-N(4))-methyltransferase</fullName>
    </alternativeName>
</protein>
<evidence type="ECO:0000313" key="11">
    <source>
        <dbReference type="EMBL" id="UJO12570.1"/>
    </source>
</evidence>
<feature type="region of interest" description="Disordered" evidence="9">
    <location>
        <begin position="1"/>
        <end position="34"/>
    </location>
</feature>
<gene>
    <name evidence="11" type="ORF">CLAFUR5_01691</name>
</gene>
<dbReference type="GO" id="GO:0008033">
    <property type="term" value="P:tRNA processing"/>
    <property type="evidence" value="ECO:0007669"/>
    <property type="project" value="UniProtKB-KW"/>
</dbReference>
<dbReference type="EMBL" id="CP090163">
    <property type="protein sequence ID" value="UJO12570.1"/>
    <property type="molecule type" value="Genomic_DNA"/>
</dbReference>
<dbReference type="GO" id="GO:0008168">
    <property type="term" value="F:methyltransferase activity"/>
    <property type="evidence" value="ECO:0007669"/>
    <property type="project" value="UniProtKB-KW"/>
</dbReference>
<dbReference type="EC" id="2.1.1.282" evidence="2"/>
<dbReference type="Proteomes" id="UP000756132">
    <property type="component" value="Chromosome 1"/>
</dbReference>
<dbReference type="PANTHER" id="PTHR48418">
    <property type="entry name" value="TRNA WYBUTOSINE-SYNTHESIZING PROTEIN 3"/>
    <property type="match status" value="1"/>
</dbReference>
<keyword evidence="12" id="KW-1185">Reference proteome</keyword>
<feature type="compositionally biased region" description="Basic and acidic residues" evidence="9">
    <location>
        <begin position="69"/>
        <end position="87"/>
    </location>
</feature>
<feature type="region of interest" description="Disordered" evidence="9">
    <location>
        <begin position="68"/>
        <end position="93"/>
    </location>
</feature>
<dbReference type="PANTHER" id="PTHR48418:SF1">
    <property type="entry name" value="TRNA WYBUTOSINE-SYNTHESIZING PROTEIN 3"/>
    <property type="match status" value="1"/>
</dbReference>
<sequence length="306" mass="33601">MPNPSTFQDKKRRILEDLATPSEEYTDLSPKGSVDEGVRELCDEINALEGYVTTSSCAGRIAVYMNGSGKDRSEDGRSGRTEREAGKGGKGGGEWLFVTHDAFKTDEVSGDGEVFKSFGIEYAAPSVPTSAAHCRLVYLKFEPMILHILTSSAVNAQTAYAAAYNSGFRESGIWSITGTDPTPYVAVRTQGLALESVVAYVDSNGTIKPMVTEQYLRSMLEVANERFASNAQRKERFRHAFLSTTSSRTSPPNWEPTDVRNARKRAEGLKRKEELEKQKSIAGANAVVVDPATMDDDELFPLDHPR</sequence>
<dbReference type="Pfam" id="PF02676">
    <property type="entry name" value="TYW3"/>
    <property type="match status" value="1"/>
</dbReference>
<evidence type="ECO:0000259" key="10">
    <source>
        <dbReference type="Pfam" id="PF02676"/>
    </source>
</evidence>
<comment type="catalytic activity">
    <reaction evidence="8">
        <text>4-demethyl-7-[(3S)-3-amino-3-carboxypropyl]wyosine(37) in tRNA(Phe) + S-adenosyl-L-methionine = 7-[(3S)-3-amino-3-carboxypropyl]wyosine(37) in tRNA(Phe) + S-adenosyl-L-homocysteine + H(+)</text>
        <dbReference type="Rhea" id="RHEA:36635"/>
        <dbReference type="Rhea" id="RHEA-COMP:10378"/>
        <dbReference type="Rhea" id="RHEA-COMP:10379"/>
        <dbReference type="ChEBI" id="CHEBI:15378"/>
        <dbReference type="ChEBI" id="CHEBI:57856"/>
        <dbReference type="ChEBI" id="CHEBI:59789"/>
        <dbReference type="ChEBI" id="CHEBI:73543"/>
        <dbReference type="ChEBI" id="CHEBI:73550"/>
        <dbReference type="EC" id="2.1.1.282"/>
    </reaction>
</comment>
<dbReference type="InterPro" id="IPR003827">
    <property type="entry name" value="tRNA_yW-synthesising"/>
</dbReference>
<dbReference type="SUPFAM" id="SSF111278">
    <property type="entry name" value="SSo0622-like"/>
    <property type="match status" value="1"/>
</dbReference>
<evidence type="ECO:0000256" key="1">
    <source>
        <dbReference type="ARBA" id="ARBA00008569"/>
    </source>
</evidence>
<evidence type="ECO:0000256" key="7">
    <source>
        <dbReference type="ARBA" id="ARBA00030554"/>
    </source>
</evidence>
<comment type="similarity">
    <text evidence="1">Belongs to the TYW3 family.</text>
</comment>
<evidence type="ECO:0000256" key="2">
    <source>
        <dbReference type="ARBA" id="ARBA00012750"/>
    </source>
</evidence>
<keyword evidence="3" id="KW-0489">Methyltransferase</keyword>
<dbReference type="GO" id="GO:0032259">
    <property type="term" value="P:methylation"/>
    <property type="evidence" value="ECO:0007669"/>
    <property type="project" value="UniProtKB-KW"/>
</dbReference>
<evidence type="ECO:0000256" key="8">
    <source>
        <dbReference type="ARBA" id="ARBA00049202"/>
    </source>
</evidence>
<evidence type="ECO:0000256" key="3">
    <source>
        <dbReference type="ARBA" id="ARBA00022603"/>
    </source>
</evidence>
<organism evidence="11 12">
    <name type="scientific">Passalora fulva</name>
    <name type="common">Tomato leaf mold</name>
    <name type="synonym">Cladosporium fulvum</name>
    <dbReference type="NCBI Taxonomy" id="5499"/>
    <lineage>
        <taxon>Eukaryota</taxon>
        <taxon>Fungi</taxon>
        <taxon>Dikarya</taxon>
        <taxon>Ascomycota</taxon>
        <taxon>Pezizomycotina</taxon>
        <taxon>Dothideomycetes</taxon>
        <taxon>Dothideomycetidae</taxon>
        <taxon>Mycosphaerellales</taxon>
        <taxon>Mycosphaerellaceae</taxon>
        <taxon>Fulvia</taxon>
    </lineage>
</organism>
<evidence type="ECO:0000256" key="6">
    <source>
        <dbReference type="ARBA" id="ARBA00022694"/>
    </source>
</evidence>
<dbReference type="OrthoDB" id="263283at2759"/>
<evidence type="ECO:0000256" key="4">
    <source>
        <dbReference type="ARBA" id="ARBA00022679"/>
    </source>
</evidence>